<evidence type="ECO:0000313" key="3">
    <source>
        <dbReference type="Proteomes" id="UP000246991"/>
    </source>
</evidence>
<sequence>MESNVGTAVSSYPEYGYPRQSAPGYAELATPPPAQQQQQQYQSGTVQGRYEMM</sequence>
<dbReference type="STRING" id="42249.A0A317SGX9"/>
<gene>
    <name evidence="2" type="ORF">C7212DRAFT_331797</name>
</gene>
<feature type="compositionally biased region" description="Polar residues" evidence="1">
    <location>
        <begin position="1"/>
        <end position="10"/>
    </location>
</feature>
<dbReference type="AlphaFoldDB" id="A0A317SGX9"/>
<dbReference type="EMBL" id="PYWC01000076">
    <property type="protein sequence ID" value="PWW73673.1"/>
    <property type="molecule type" value="Genomic_DNA"/>
</dbReference>
<feature type="non-terminal residue" evidence="2">
    <location>
        <position position="1"/>
    </location>
</feature>
<dbReference type="Proteomes" id="UP000246991">
    <property type="component" value="Unassembled WGS sequence"/>
</dbReference>
<comment type="caution">
    <text evidence="2">The sequence shown here is derived from an EMBL/GenBank/DDBJ whole genome shotgun (WGS) entry which is preliminary data.</text>
</comment>
<evidence type="ECO:0000313" key="2">
    <source>
        <dbReference type="EMBL" id="PWW73673.1"/>
    </source>
</evidence>
<organism evidence="2 3">
    <name type="scientific">Tuber magnatum</name>
    <name type="common">white Piedmont truffle</name>
    <dbReference type="NCBI Taxonomy" id="42249"/>
    <lineage>
        <taxon>Eukaryota</taxon>
        <taxon>Fungi</taxon>
        <taxon>Dikarya</taxon>
        <taxon>Ascomycota</taxon>
        <taxon>Pezizomycotina</taxon>
        <taxon>Pezizomycetes</taxon>
        <taxon>Pezizales</taxon>
        <taxon>Tuberaceae</taxon>
        <taxon>Tuber</taxon>
    </lineage>
</organism>
<keyword evidence="3" id="KW-1185">Reference proteome</keyword>
<name>A0A317SGX9_9PEZI</name>
<dbReference type="OrthoDB" id="5350302at2759"/>
<evidence type="ECO:0000256" key="1">
    <source>
        <dbReference type="SAM" id="MobiDB-lite"/>
    </source>
</evidence>
<accession>A0A317SGX9</accession>
<feature type="region of interest" description="Disordered" evidence="1">
    <location>
        <begin position="1"/>
        <end position="53"/>
    </location>
</feature>
<proteinExistence type="predicted"/>
<protein>
    <submittedName>
        <fullName evidence="2">Uncharacterized protein</fullName>
    </submittedName>
</protein>
<reference evidence="2 3" key="1">
    <citation type="submission" date="2018-03" db="EMBL/GenBank/DDBJ databases">
        <title>Genomes of Pezizomycetes fungi and the evolution of truffles.</title>
        <authorList>
            <person name="Murat C."/>
            <person name="Payen T."/>
            <person name="Noel B."/>
            <person name="Kuo A."/>
            <person name="Martin F.M."/>
        </authorList>
    </citation>
    <scope>NUCLEOTIDE SEQUENCE [LARGE SCALE GENOMIC DNA]</scope>
    <source>
        <strain evidence="2">091103-1</strain>
    </source>
</reference>